<accession>A0A920CMT8</accession>
<sequence length="281" mass="31563">MNKRYFKGLILWMVLVLTACGAGESATDHEEAGPSESRTLLTAGEVIRQVADTFEEAVSYSVKGETQQELERTLNGEVSIMKSEMITEAQWIKQPLQYHLLGEIKTEGMQPMTIEEYFIPGTGRFSSIGENGWVKLAGEELDGEIIDIQMYSQNLEELLDMLERLQGDVLFTQEGNYYVMTLELPEEELVRIDEMTNAGLEANESSNAPSLTAAYSVKKMKVGFKANKDSLLPHELSMESETEIGEGENLMVQRKIDRSTFFNFNGIEAIELPPEVIEIAR</sequence>
<protein>
    <recommendedName>
        <fullName evidence="4">DUF4292 domain-containing protein</fullName>
    </recommendedName>
</protein>
<organism evidence="2 3">
    <name type="scientific">Paenibacillus apis</name>
    <dbReference type="NCBI Taxonomy" id="1792174"/>
    <lineage>
        <taxon>Bacteria</taxon>
        <taxon>Bacillati</taxon>
        <taxon>Bacillota</taxon>
        <taxon>Bacilli</taxon>
        <taxon>Bacillales</taxon>
        <taxon>Paenibacillaceae</taxon>
        <taxon>Paenibacillus</taxon>
    </lineage>
</organism>
<dbReference type="RefSeq" id="WP_301627881.1">
    <property type="nucleotide sequence ID" value="NZ_BORS01000009.1"/>
</dbReference>
<reference evidence="2" key="1">
    <citation type="submission" date="2021-03" db="EMBL/GenBank/DDBJ databases">
        <title>Antimicrobial resistance genes in bacteria isolated from Japanese honey, and their potential for conferring macrolide and lincosamide resistance in the American foulbrood pathogen Paenibacillus larvae.</title>
        <authorList>
            <person name="Okamoto M."/>
            <person name="Kumagai M."/>
            <person name="Kanamori H."/>
            <person name="Takamatsu D."/>
        </authorList>
    </citation>
    <scope>NUCLEOTIDE SEQUENCE</scope>
    <source>
        <strain evidence="2">J41TS4</strain>
    </source>
</reference>
<dbReference type="Pfam" id="PF20316">
    <property type="entry name" value="DUF6612"/>
    <property type="match status" value="1"/>
</dbReference>
<evidence type="ECO:0000313" key="3">
    <source>
        <dbReference type="Proteomes" id="UP000678895"/>
    </source>
</evidence>
<dbReference type="InterPro" id="IPR046720">
    <property type="entry name" value="DUF6612"/>
</dbReference>
<feature type="signal peptide" evidence="1">
    <location>
        <begin position="1"/>
        <end position="21"/>
    </location>
</feature>
<keyword evidence="1" id="KW-0732">Signal</keyword>
<evidence type="ECO:0008006" key="4">
    <source>
        <dbReference type="Google" id="ProtNLM"/>
    </source>
</evidence>
<keyword evidence="3" id="KW-1185">Reference proteome</keyword>
<dbReference type="PROSITE" id="PS51257">
    <property type="entry name" value="PROKAR_LIPOPROTEIN"/>
    <property type="match status" value="1"/>
</dbReference>
<evidence type="ECO:0000313" key="2">
    <source>
        <dbReference type="EMBL" id="GIO43044.1"/>
    </source>
</evidence>
<feature type="chain" id="PRO_5038810304" description="DUF4292 domain-containing protein" evidence="1">
    <location>
        <begin position="22"/>
        <end position="281"/>
    </location>
</feature>
<evidence type="ECO:0000256" key="1">
    <source>
        <dbReference type="SAM" id="SignalP"/>
    </source>
</evidence>
<gene>
    <name evidence="2" type="ORF">J41TS4_28020</name>
</gene>
<dbReference type="Proteomes" id="UP000678895">
    <property type="component" value="Unassembled WGS sequence"/>
</dbReference>
<dbReference type="AlphaFoldDB" id="A0A920CMT8"/>
<comment type="caution">
    <text evidence="2">The sequence shown here is derived from an EMBL/GenBank/DDBJ whole genome shotgun (WGS) entry which is preliminary data.</text>
</comment>
<proteinExistence type="predicted"/>
<dbReference type="EMBL" id="BORS01000009">
    <property type="protein sequence ID" value="GIO43044.1"/>
    <property type="molecule type" value="Genomic_DNA"/>
</dbReference>
<name>A0A920CMT8_9BACL</name>